<dbReference type="Pfam" id="PF00300">
    <property type="entry name" value="His_Phos_1"/>
    <property type="match status" value="1"/>
</dbReference>
<sequence length="388" mass="41928">MKVIIEADGGSRGNPGVAGSGTVIYDANNKILREISYIVGEATNNVAEYYGLLNGLAQAKKLGATDVSVRMDSKLVVEQMSGRWKIKHPDMKELALECQKIMRTFNTVEFEWIPRNKNAAADALANKAMDAREQGAEPGFLERDDADTTPAGSSNASDNAAGTAGVEQSSAKTCPTSWNGATSQATRLILLRHGQTPYSAKRLYSGLSDPELTDLGLWQAEQAARRLGEKGGVAAVISSPLRRCTQTAEACARALGVEVVTDSGLVEMDFGDWDGLSFSQAFESDPQLHSQWLKDVHTAPPGGESLVSAHKRIKKCLNELLRTYQGQTIVLVSHVTPIKSILRVALDGNASMVHRMHLDLASMSIAEFYSDGPTCVRLLNDTSHLKVR</sequence>
<feature type="compositionally biased region" description="Low complexity" evidence="1">
    <location>
        <begin position="151"/>
        <end position="165"/>
    </location>
</feature>
<dbReference type="EC" id="5.4.2.12" evidence="3"/>
<dbReference type="Proteomes" id="UP001183619">
    <property type="component" value="Unassembled WGS sequence"/>
</dbReference>
<dbReference type="InterPro" id="IPR014636">
    <property type="entry name" value="RNaseH/PGlycerate_mutase"/>
</dbReference>
<dbReference type="PIRSF" id="PIRSF036922">
    <property type="entry name" value="RNaseH_PGAM"/>
    <property type="match status" value="1"/>
</dbReference>
<dbReference type="InterPro" id="IPR036397">
    <property type="entry name" value="RNaseH_sf"/>
</dbReference>
<feature type="compositionally biased region" description="Polar residues" evidence="1">
    <location>
        <begin position="166"/>
        <end position="178"/>
    </location>
</feature>
<feature type="region of interest" description="Disordered" evidence="1">
    <location>
        <begin position="140"/>
        <end position="178"/>
    </location>
</feature>
<feature type="domain" description="RNase H type-1" evidence="2">
    <location>
        <begin position="1"/>
        <end position="138"/>
    </location>
</feature>
<dbReference type="Gene3D" id="3.40.50.1240">
    <property type="entry name" value="Phosphoglycerate mutase-like"/>
    <property type="match status" value="1"/>
</dbReference>
<dbReference type="EMBL" id="JAVDYF010000001">
    <property type="protein sequence ID" value="MDR7356240.1"/>
    <property type="molecule type" value="Genomic_DNA"/>
</dbReference>
<dbReference type="PROSITE" id="PS50879">
    <property type="entry name" value="RNASE_H_1"/>
    <property type="match status" value="1"/>
</dbReference>
<dbReference type="InterPro" id="IPR002156">
    <property type="entry name" value="RNaseH_domain"/>
</dbReference>
<evidence type="ECO:0000256" key="1">
    <source>
        <dbReference type="SAM" id="MobiDB-lite"/>
    </source>
</evidence>
<organism evidence="3 4">
    <name type="scientific">Corynebacterium felinum</name>
    <dbReference type="NCBI Taxonomy" id="131318"/>
    <lineage>
        <taxon>Bacteria</taxon>
        <taxon>Bacillati</taxon>
        <taxon>Actinomycetota</taxon>
        <taxon>Actinomycetes</taxon>
        <taxon>Mycobacteriales</taxon>
        <taxon>Corynebacteriaceae</taxon>
        <taxon>Corynebacterium</taxon>
    </lineage>
</organism>
<dbReference type="Gene3D" id="3.30.420.10">
    <property type="entry name" value="Ribonuclease H-like superfamily/Ribonuclease H"/>
    <property type="match status" value="1"/>
</dbReference>
<comment type="caution">
    <text evidence="3">The sequence shown here is derived from an EMBL/GenBank/DDBJ whole genome shotgun (WGS) entry which is preliminary data.</text>
</comment>
<reference evidence="3 4" key="1">
    <citation type="submission" date="2023-07" db="EMBL/GenBank/DDBJ databases">
        <title>Sequencing the genomes of 1000 actinobacteria strains.</title>
        <authorList>
            <person name="Klenk H.-P."/>
        </authorList>
    </citation>
    <scope>NUCLEOTIDE SEQUENCE [LARGE SCALE GENOMIC DNA]</scope>
    <source>
        <strain evidence="3 4">DSM 44508</strain>
    </source>
</reference>
<keyword evidence="4" id="KW-1185">Reference proteome</keyword>
<evidence type="ECO:0000259" key="2">
    <source>
        <dbReference type="PROSITE" id="PS50879"/>
    </source>
</evidence>
<protein>
    <submittedName>
        <fullName evidence="3">Phosphoglycerate mutase</fullName>
        <ecNumber evidence="3">5.4.2.12</ecNumber>
    </submittedName>
</protein>
<evidence type="ECO:0000313" key="3">
    <source>
        <dbReference type="EMBL" id="MDR7356240.1"/>
    </source>
</evidence>
<name>A0ABU2BC80_9CORY</name>
<dbReference type="CDD" id="cd09279">
    <property type="entry name" value="RNase_HI_like"/>
    <property type="match status" value="1"/>
</dbReference>
<dbReference type="SUPFAM" id="SSF53098">
    <property type="entry name" value="Ribonuclease H-like"/>
    <property type="match status" value="1"/>
</dbReference>
<proteinExistence type="predicted"/>
<dbReference type="RefSeq" id="WP_277103727.1">
    <property type="nucleotide sequence ID" value="NZ_BAAAJS010000053.1"/>
</dbReference>
<dbReference type="PANTHER" id="PTHR48100:SF1">
    <property type="entry name" value="HISTIDINE PHOSPHATASE FAMILY PROTEIN-RELATED"/>
    <property type="match status" value="1"/>
</dbReference>
<dbReference type="SUPFAM" id="SSF53254">
    <property type="entry name" value="Phosphoglycerate mutase-like"/>
    <property type="match status" value="1"/>
</dbReference>
<dbReference type="PANTHER" id="PTHR48100">
    <property type="entry name" value="BROAD-SPECIFICITY PHOSPHATASE YOR283W-RELATED"/>
    <property type="match status" value="1"/>
</dbReference>
<dbReference type="InterPro" id="IPR013078">
    <property type="entry name" value="His_Pase_superF_clade-1"/>
</dbReference>
<accession>A0ABU2BC80</accession>
<dbReference type="Pfam" id="PF13456">
    <property type="entry name" value="RVT_3"/>
    <property type="match status" value="1"/>
</dbReference>
<dbReference type="InterPro" id="IPR029033">
    <property type="entry name" value="His_PPase_superfam"/>
</dbReference>
<dbReference type="GO" id="GO:0004619">
    <property type="term" value="F:phosphoglycerate mutase activity"/>
    <property type="evidence" value="ECO:0007669"/>
    <property type="project" value="UniProtKB-EC"/>
</dbReference>
<dbReference type="InterPro" id="IPR012337">
    <property type="entry name" value="RNaseH-like_sf"/>
</dbReference>
<dbReference type="CDD" id="cd07067">
    <property type="entry name" value="HP_PGM_like"/>
    <property type="match status" value="1"/>
</dbReference>
<dbReference type="InterPro" id="IPR050275">
    <property type="entry name" value="PGM_Phosphatase"/>
</dbReference>
<dbReference type="SMART" id="SM00855">
    <property type="entry name" value="PGAM"/>
    <property type="match status" value="1"/>
</dbReference>
<gene>
    <name evidence="3" type="ORF">J2S37_002778</name>
</gene>
<keyword evidence="3" id="KW-0413">Isomerase</keyword>
<evidence type="ECO:0000313" key="4">
    <source>
        <dbReference type="Proteomes" id="UP001183619"/>
    </source>
</evidence>
<dbReference type="NCBIfam" id="NF005567">
    <property type="entry name" value="PRK07238.1"/>
    <property type="match status" value="1"/>
</dbReference>